<feature type="transmembrane region" description="Helical" evidence="8">
    <location>
        <begin position="64"/>
        <end position="89"/>
    </location>
</feature>
<evidence type="ECO:0000256" key="4">
    <source>
        <dbReference type="ARBA" id="ARBA00022475"/>
    </source>
</evidence>
<comment type="subcellular location">
    <subcellularLocation>
        <location evidence="1">Cell membrane</location>
        <topology evidence="1">Multi-pass membrane protein</topology>
    </subcellularLocation>
</comment>
<dbReference type="GeneID" id="82257118"/>
<dbReference type="PANTHER" id="PTHR21716">
    <property type="entry name" value="TRANSMEMBRANE PROTEIN"/>
    <property type="match status" value="1"/>
</dbReference>
<sequence>MIDAKTISKGIVRAVLILFALALLGSMLLQISSIFVYTGFAFVLALIGKPIVEFLRKKLRLSKVIAVTVTVFLFLTFFLGFIFMFIPLFTTQAQNLSVLNTSHLQEDFNGLIQKIDFYLDTKGFSLDKIIEGSNFRSHLKLDFVPNLFNTILGLLSEFGMGVFAILFITFFFLKDQVLLEYQFKKMFPSKHENKVLTSIDKINSLLSRYFLGLVAQMTIIFVLSFILLAVVGVKGSLMIAFLVAILNIIPYIGPLIGNVLSVVFTMLSFIGDNFSEVTLPKAITVMLGFLAIQLIDNVINQPIIFSNSVKSHPLEIFIVILASGMFGGIFGMIAAIPIYTCLKVIGKEFLPNNRFVQLLTKKLY</sequence>
<comment type="similarity">
    <text evidence="2">Belongs to the autoinducer-2 exporter (AI-2E) (TC 2.A.86) family.</text>
</comment>
<dbReference type="PANTHER" id="PTHR21716:SF53">
    <property type="entry name" value="PERMEASE PERM-RELATED"/>
    <property type="match status" value="1"/>
</dbReference>
<dbReference type="InterPro" id="IPR002549">
    <property type="entry name" value="AI-2E-like"/>
</dbReference>
<feature type="transmembrane region" description="Helical" evidence="8">
    <location>
        <begin position="282"/>
        <end position="304"/>
    </location>
</feature>
<accession>A0A163WFW9</accession>
<evidence type="ECO:0000313" key="12">
    <source>
        <dbReference type="Proteomes" id="UP000183077"/>
    </source>
</evidence>
<feature type="transmembrane region" description="Helical" evidence="8">
    <location>
        <begin position="316"/>
        <end position="342"/>
    </location>
</feature>
<evidence type="ECO:0000313" key="10">
    <source>
        <dbReference type="EMBL" id="SEI94842.1"/>
    </source>
</evidence>
<keyword evidence="7 8" id="KW-0472">Membrane</keyword>
<reference evidence="9 11" key="1">
    <citation type="submission" date="2016-01" db="EMBL/GenBank/DDBJ databases">
        <title>Whole genome sequencing of Myroides marinus L41.</title>
        <authorList>
            <person name="Hong K.W."/>
        </authorList>
    </citation>
    <scope>NUCLEOTIDE SEQUENCE [LARGE SCALE GENOMIC DNA]</scope>
    <source>
        <strain evidence="9 11">L41</strain>
    </source>
</reference>
<keyword evidence="6 8" id="KW-1133">Transmembrane helix</keyword>
<evidence type="ECO:0000256" key="3">
    <source>
        <dbReference type="ARBA" id="ARBA00022448"/>
    </source>
</evidence>
<evidence type="ECO:0000256" key="2">
    <source>
        <dbReference type="ARBA" id="ARBA00009773"/>
    </source>
</evidence>
<evidence type="ECO:0000313" key="9">
    <source>
        <dbReference type="EMBL" id="KZE76298.1"/>
    </source>
</evidence>
<keyword evidence="11" id="KW-1185">Reference proteome</keyword>
<keyword evidence="5 8" id="KW-0812">Transmembrane</keyword>
<organism evidence="9 11">
    <name type="scientific">Myroides marinus</name>
    <dbReference type="NCBI Taxonomy" id="703342"/>
    <lineage>
        <taxon>Bacteria</taxon>
        <taxon>Pseudomonadati</taxon>
        <taxon>Bacteroidota</taxon>
        <taxon>Flavobacteriia</taxon>
        <taxon>Flavobacteriales</taxon>
        <taxon>Flavobacteriaceae</taxon>
        <taxon>Myroides</taxon>
    </lineage>
</organism>
<evidence type="ECO:0000313" key="11">
    <source>
        <dbReference type="Proteomes" id="UP000076630"/>
    </source>
</evidence>
<evidence type="ECO:0000256" key="8">
    <source>
        <dbReference type="SAM" id="Phobius"/>
    </source>
</evidence>
<dbReference type="GO" id="GO:0055085">
    <property type="term" value="P:transmembrane transport"/>
    <property type="evidence" value="ECO:0007669"/>
    <property type="project" value="TreeGrafter"/>
</dbReference>
<evidence type="ECO:0000256" key="7">
    <source>
        <dbReference type="ARBA" id="ARBA00023136"/>
    </source>
</evidence>
<keyword evidence="3" id="KW-0813">Transport</keyword>
<reference evidence="10 12" key="2">
    <citation type="submission" date="2016-10" db="EMBL/GenBank/DDBJ databases">
        <authorList>
            <person name="de Groot N.N."/>
        </authorList>
    </citation>
    <scope>NUCLEOTIDE SEQUENCE [LARGE SCALE GENOMIC DNA]</scope>
    <source>
        <strain evidence="10 12">DSM 23048</strain>
    </source>
</reference>
<keyword evidence="4" id="KW-1003">Cell membrane</keyword>
<gene>
    <name evidence="9" type="ORF">AV926_15945</name>
    <name evidence="10" type="ORF">SAMN04488018_107135</name>
</gene>
<evidence type="ECO:0000256" key="1">
    <source>
        <dbReference type="ARBA" id="ARBA00004651"/>
    </source>
</evidence>
<dbReference type="Proteomes" id="UP000183077">
    <property type="component" value="Unassembled WGS sequence"/>
</dbReference>
<feature type="transmembrane region" description="Helical" evidence="8">
    <location>
        <begin position="237"/>
        <end position="270"/>
    </location>
</feature>
<feature type="transmembrane region" description="Helical" evidence="8">
    <location>
        <begin position="34"/>
        <end position="52"/>
    </location>
</feature>
<evidence type="ECO:0000256" key="5">
    <source>
        <dbReference type="ARBA" id="ARBA00022692"/>
    </source>
</evidence>
<dbReference type="EMBL" id="FNYS01000007">
    <property type="protein sequence ID" value="SEI94842.1"/>
    <property type="molecule type" value="Genomic_DNA"/>
</dbReference>
<feature type="transmembrane region" description="Helical" evidence="8">
    <location>
        <begin position="209"/>
        <end position="231"/>
    </location>
</feature>
<protein>
    <submittedName>
        <fullName evidence="9 10">Permease</fullName>
    </submittedName>
</protein>
<dbReference type="AlphaFoldDB" id="A0A163WFW9"/>
<dbReference type="Proteomes" id="UP000076630">
    <property type="component" value="Unassembled WGS sequence"/>
</dbReference>
<name>A0A163WFW9_9FLAO</name>
<dbReference type="Pfam" id="PF01594">
    <property type="entry name" value="AI-2E_transport"/>
    <property type="match status" value="1"/>
</dbReference>
<dbReference type="OrthoDB" id="9793390at2"/>
<dbReference type="RefSeq" id="WP_038986853.1">
    <property type="nucleotide sequence ID" value="NZ_FNYS01000007.1"/>
</dbReference>
<dbReference type="GO" id="GO:0005886">
    <property type="term" value="C:plasma membrane"/>
    <property type="evidence" value="ECO:0007669"/>
    <property type="project" value="UniProtKB-SubCell"/>
</dbReference>
<proteinExistence type="inferred from homology"/>
<feature type="transmembrane region" description="Helical" evidence="8">
    <location>
        <begin position="12"/>
        <end position="28"/>
    </location>
</feature>
<dbReference type="EMBL" id="LQNU01000077">
    <property type="protein sequence ID" value="KZE76298.1"/>
    <property type="molecule type" value="Genomic_DNA"/>
</dbReference>
<feature type="transmembrane region" description="Helical" evidence="8">
    <location>
        <begin position="151"/>
        <end position="173"/>
    </location>
</feature>
<evidence type="ECO:0000256" key="6">
    <source>
        <dbReference type="ARBA" id="ARBA00022989"/>
    </source>
</evidence>